<gene>
    <name evidence="1" type="ORF">BCV71DRAFT_164180</name>
</gene>
<accession>A0A1X0SFR0</accession>
<dbReference type="EMBL" id="KV921261">
    <property type="protein sequence ID" value="ORE22988.1"/>
    <property type="molecule type" value="Genomic_DNA"/>
</dbReference>
<proteinExistence type="predicted"/>
<feature type="non-terminal residue" evidence="1">
    <location>
        <position position="1"/>
    </location>
</feature>
<sequence length="95" mass="10628">IQAAGIDTKIYSLHAIRSTSNTKAAELSNEIDKIKKHANWSLSANTFERFYYKPPHQHAGSKKITYSIFSFCPKNHTTSEVRLKSSRIGVGTTSN</sequence>
<name>A0A1X0SFR0_RHIZD</name>
<reference evidence="1 2" key="1">
    <citation type="journal article" date="2016" name="Proc. Natl. Acad. Sci. U.S.A.">
        <title>Lipid metabolic changes in an early divergent fungus govern the establishment of a mutualistic symbiosis with endobacteria.</title>
        <authorList>
            <person name="Lastovetsky O.A."/>
            <person name="Gaspar M.L."/>
            <person name="Mondo S.J."/>
            <person name="LaButti K.M."/>
            <person name="Sandor L."/>
            <person name="Grigoriev I.V."/>
            <person name="Henry S.A."/>
            <person name="Pawlowska T.E."/>
        </authorList>
    </citation>
    <scope>NUCLEOTIDE SEQUENCE [LARGE SCALE GENOMIC DNA]</scope>
    <source>
        <strain evidence="1 2">ATCC 11559</strain>
    </source>
</reference>
<dbReference type="AlphaFoldDB" id="A0A1X0SFR0"/>
<organism evidence="1 2">
    <name type="scientific">Rhizopus microsporus</name>
    <dbReference type="NCBI Taxonomy" id="58291"/>
    <lineage>
        <taxon>Eukaryota</taxon>
        <taxon>Fungi</taxon>
        <taxon>Fungi incertae sedis</taxon>
        <taxon>Mucoromycota</taxon>
        <taxon>Mucoromycotina</taxon>
        <taxon>Mucoromycetes</taxon>
        <taxon>Mucorales</taxon>
        <taxon>Mucorineae</taxon>
        <taxon>Rhizopodaceae</taxon>
        <taxon>Rhizopus</taxon>
    </lineage>
</organism>
<feature type="non-terminal residue" evidence="1">
    <location>
        <position position="95"/>
    </location>
</feature>
<dbReference type="Proteomes" id="UP000242381">
    <property type="component" value="Unassembled WGS sequence"/>
</dbReference>
<evidence type="ECO:0000313" key="2">
    <source>
        <dbReference type="Proteomes" id="UP000242381"/>
    </source>
</evidence>
<dbReference type="VEuPathDB" id="FungiDB:BCV72DRAFT_327951"/>
<evidence type="ECO:0000313" key="1">
    <source>
        <dbReference type="EMBL" id="ORE22988.1"/>
    </source>
</evidence>
<protein>
    <submittedName>
        <fullName evidence="1">Uncharacterized protein</fullName>
    </submittedName>
</protein>